<dbReference type="Pfam" id="PF25597">
    <property type="entry name" value="SH3_retrovirus"/>
    <property type="match status" value="1"/>
</dbReference>
<evidence type="ECO:0000313" key="3">
    <source>
        <dbReference type="EMBL" id="GEU73154.1"/>
    </source>
</evidence>
<dbReference type="PANTHER" id="PTHR11439:SF495">
    <property type="entry name" value="REVERSE TRANSCRIPTASE, RNA-DEPENDENT DNA POLYMERASE-RELATED"/>
    <property type="match status" value="1"/>
</dbReference>
<gene>
    <name evidence="3" type="ORF">Tci_045132</name>
</gene>
<feature type="domain" description="Retroviral polymerase SH3-like" evidence="2">
    <location>
        <begin position="8"/>
        <end position="46"/>
    </location>
</feature>
<dbReference type="InterPro" id="IPR013103">
    <property type="entry name" value="RVT_2"/>
</dbReference>
<feature type="domain" description="Reverse transcriptase Ty1/copia-type" evidence="1">
    <location>
        <begin position="194"/>
        <end position="278"/>
    </location>
</feature>
<dbReference type="PANTHER" id="PTHR11439">
    <property type="entry name" value="GAG-POL-RELATED RETROTRANSPOSON"/>
    <property type="match status" value="1"/>
</dbReference>
<comment type="caution">
    <text evidence="3">The sequence shown here is derived from an EMBL/GenBank/DDBJ whole genome shotgun (WGS) entry which is preliminary data.</text>
</comment>
<evidence type="ECO:0000259" key="2">
    <source>
        <dbReference type="Pfam" id="PF25597"/>
    </source>
</evidence>
<accession>A0A6L2MLD6</accession>
<reference evidence="3" key="1">
    <citation type="journal article" date="2019" name="Sci. Rep.">
        <title>Draft genome of Tanacetum cinerariifolium, the natural source of mosquito coil.</title>
        <authorList>
            <person name="Yamashiro T."/>
            <person name="Shiraishi A."/>
            <person name="Satake H."/>
            <person name="Nakayama K."/>
        </authorList>
    </citation>
    <scope>NUCLEOTIDE SEQUENCE</scope>
</reference>
<dbReference type="EMBL" id="BKCJ010006633">
    <property type="protein sequence ID" value="GEU73154.1"/>
    <property type="molecule type" value="Genomic_DNA"/>
</dbReference>
<dbReference type="AlphaFoldDB" id="A0A6L2MLD6"/>
<protein>
    <submittedName>
        <fullName evidence="3">Retrovirus-related Pol polyprotein from transposon TNT 1-94</fullName>
    </submittedName>
</protein>
<name>A0A6L2MLD6_TANCI</name>
<dbReference type="Pfam" id="PF07727">
    <property type="entry name" value="RVT_2"/>
    <property type="match status" value="1"/>
</dbReference>
<organism evidence="3">
    <name type="scientific">Tanacetum cinerariifolium</name>
    <name type="common">Dalmatian daisy</name>
    <name type="synonym">Chrysanthemum cinerariifolium</name>
    <dbReference type="NCBI Taxonomy" id="118510"/>
    <lineage>
        <taxon>Eukaryota</taxon>
        <taxon>Viridiplantae</taxon>
        <taxon>Streptophyta</taxon>
        <taxon>Embryophyta</taxon>
        <taxon>Tracheophyta</taxon>
        <taxon>Spermatophyta</taxon>
        <taxon>Magnoliopsida</taxon>
        <taxon>eudicotyledons</taxon>
        <taxon>Gunneridae</taxon>
        <taxon>Pentapetalae</taxon>
        <taxon>asterids</taxon>
        <taxon>campanulids</taxon>
        <taxon>Asterales</taxon>
        <taxon>Asteraceae</taxon>
        <taxon>Asteroideae</taxon>
        <taxon>Anthemideae</taxon>
        <taxon>Anthemidinae</taxon>
        <taxon>Tanacetum</taxon>
    </lineage>
</organism>
<dbReference type="InterPro" id="IPR057670">
    <property type="entry name" value="SH3_retrovirus"/>
</dbReference>
<proteinExistence type="predicted"/>
<sequence>MPGPPFIADEGLLVGYFINNKAFRVYNSRTRKVEEDLHVNFFENKPNVIGSSPEWLFDIDSLTNSMKYQPVSTRNRTNGNVGLEINSDAGQAGKEKVSDQEYILLPLLNTCSDVPSSHDNKDGTFQRTNNEWDFLTPIIVNVVGSSFSHPAALDDFTKMPNLEDTRIFDNAYDNKDEGAEADYNNLETRDHRGIFVRNKARLAAQGHRQAEGIDYDEVFAFVARIEAIRLFLACASFMDFTAYQMNVKSVFLYGTVKEEVYVRQPPGFMDLEFPDRVVKSASTPMEIHKPLSKDADGTDVDVHLYRFQVQPKVSHMHAVKRIFRYLKGQPTLGLWYPKDSPLELIPYSDSDYVGASLDRKSTT</sequence>
<evidence type="ECO:0000259" key="1">
    <source>
        <dbReference type="Pfam" id="PF07727"/>
    </source>
</evidence>